<dbReference type="EMBL" id="CM042054">
    <property type="protein sequence ID" value="KAI3707415.1"/>
    <property type="molecule type" value="Genomic_DNA"/>
</dbReference>
<reference evidence="1 2" key="2">
    <citation type="journal article" date="2022" name="Mol. Ecol. Resour.">
        <title>The genomes of chicory, endive, great burdock and yacon provide insights into Asteraceae paleo-polyploidization history and plant inulin production.</title>
        <authorList>
            <person name="Fan W."/>
            <person name="Wang S."/>
            <person name="Wang H."/>
            <person name="Wang A."/>
            <person name="Jiang F."/>
            <person name="Liu H."/>
            <person name="Zhao H."/>
            <person name="Xu D."/>
            <person name="Zhang Y."/>
        </authorList>
    </citation>
    <scope>NUCLEOTIDE SEQUENCE [LARGE SCALE GENOMIC DNA]</scope>
    <source>
        <strain evidence="2">cv. Niubang</strain>
    </source>
</reference>
<organism evidence="1 2">
    <name type="scientific">Arctium lappa</name>
    <name type="common">Greater burdock</name>
    <name type="synonym">Lappa major</name>
    <dbReference type="NCBI Taxonomy" id="4217"/>
    <lineage>
        <taxon>Eukaryota</taxon>
        <taxon>Viridiplantae</taxon>
        <taxon>Streptophyta</taxon>
        <taxon>Embryophyta</taxon>
        <taxon>Tracheophyta</taxon>
        <taxon>Spermatophyta</taxon>
        <taxon>Magnoliopsida</taxon>
        <taxon>eudicotyledons</taxon>
        <taxon>Gunneridae</taxon>
        <taxon>Pentapetalae</taxon>
        <taxon>asterids</taxon>
        <taxon>campanulids</taxon>
        <taxon>Asterales</taxon>
        <taxon>Asteraceae</taxon>
        <taxon>Carduoideae</taxon>
        <taxon>Cardueae</taxon>
        <taxon>Arctiinae</taxon>
        <taxon>Arctium</taxon>
    </lineage>
</organism>
<dbReference type="Proteomes" id="UP001055879">
    <property type="component" value="Linkage Group LG08"/>
</dbReference>
<evidence type="ECO:0000313" key="1">
    <source>
        <dbReference type="EMBL" id="KAI3707415.1"/>
    </source>
</evidence>
<proteinExistence type="predicted"/>
<evidence type="ECO:0000313" key="2">
    <source>
        <dbReference type="Proteomes" id="UP001055879"/>
    </source>
</evidence>
<reference evidence="2" key="1">
    <citation type="journal article" date="2022" name="Mol. Ecol. Resour.">
        <title>The genomes of chicory, endive, great burdock and yacon provide insights into Asteraceae palaeo-polyploidization history and plant inulin production.</title>
        <authorList>
            <person name="Fan W."/>
            <person name="Wang S."/>
            <person name="Wang H."/>
            <person name="Wang A."/>
            <person name="Jiang F."/>
            <person name="Liu H."/>
            <person name="Zhao H."/>
            <person name="Xu D."/>
            <person name="Zhang Y."/>
        </authorList>
    </citation>
    <scope>NUCLEOTIDE SEQUENCE [LARGE SCALE GENOMIC DNA]</scope>
    <source>
        <strain evidence="2">cv. Niubang</strain>
    </source>
</reference>
<name>A0ACB9ACQ0_ARCLA</name>
<sequence>MSSTKALPIGTDSQPPILFRGDFDQWKSRFIDFIERHEMMDLIRKSLREGIMTIPKKSYTHVKKNGEKVPAQLQLRLNAYSDEQKKRHEADQLARSFLLNGMT</sequence>
<protein>
    <submittedName>
        <fullName evidence="1">Uncharacterized protein</fullName>
    </submittedName>
</protein>
<gene>
    <name evidence="1" type="ORF">L6452_25914</name>
</gene>
<comment type="caution">
    <text evidence="1">The sequence shown here is derived from an EMBL/GenBank/DDBJ whole genome shotgun (WGS) entry which is preliminary data.</text>
</comment>
<accession>A0ACB9ACQ0</accession>
<keyword evidence="2" id="KW-1185">Reference proteome</keyword>